<comment type="subcellular location">
    <subcellularLocation>
        <location evidence="2">Membrane</location>
        <topology evidence="2">Multi-pass membrane protein</topology>
    </subcellularLocation>
</comment>
<gene>
    <name evidence="11" type="ORF">HSBAA_PA_0590</name>
</gene>
<evidence type="ECO:0000256" key="8">
    <source>
        <dbReference type="ARBA" id="ARBA00022840"/>
    </source>
</evidence>
<dbReference type="GO" id="GO:0005886">
    <property type="term" value="C:plasma membrane"/>
    <property type="evidence" value="ECO:0007669"/>
    <property type="project" value="TreeGrafter"/>
</dbReference>
<proteinExistence type="predicted"/>
<keyword evidence="7" id="KW-0418">Kinase</keyword>
<evidence type="ECO:0000256" key="5">
    <source>
        <dbReference type="ARBA" id="ARBA00022679"/>
    </source>
</evidence>
<dbReference type="Proteomes" id="UP000320231">
    <property type="component" value="Plasmid pBAA-803-A"/>
</dbReference>
<dbReference type="PROSITE" id="PS50885">
    <property type="entry name" value="HAMP"/>
    <property type="match status" value="1"/>
</dbReference>
<dbReference type="InterPro" id="IPR003660">
    <property type="entry name" value="HAMP_dom"/>
</dbReference>
<dbReference type="PANTHER" id="PTHR45436">
    <property type="entry name" value="SENSOR HISTIDINE KINASE YKOH"/>
    <property type="match status" value="1"/>
</dbReference>
<keyword evidence="5" id="KW-0808">Transferase</keyword>
<dbReference type="PANTHER" id="PTHR45436:SF14">
    <property type="entry name" value="SENSOR PROTEIN QSEC"/>
    <property type="match status" value="1"/>
</dbReference>
<dbReference type="AlphaFoldDB" id="A0A455UGQ6"/>
<geneLocation type="plasmid" evidence="12">
    <name>pbaa-803-a dna</name>
</geneLocation>
<dbReference type="InterPro" id="IPR050428">
    <property type="entry name" value="TCS_sensor_his_kinase"/>
</dbReference>
<evidence type="ECO:0000256" key="7">
    <source>
        <dbReference type="ARBA" id="ARBA00022777"/>
    </source>
</evidence>
<keyword evidence="4" id="KW-0597">Phosphoprotein</keyword>
<dbReference type="GO" id="GO:0000155">
    <property type="term" value="F:phosphorelay sensor kinase activity"/>
    <property type="evidence" value="ECO:0007669"/>
    <property type="project" value="InterPro"/>
</dbReference>
<dbReference type="EMBL" id="AP019515">
    <property type="protein sequence ID" value="BBI65456.1"/>
    <property type="molecule type" value="Genomic_DNA"/>
</dbReference>
<keyword evidence="9" id="KW-0902">Two-component regulatory system</keyword>
<sequence>MFDITTDTWISMGLRGSFHDEVVERITWNNLLPMLFATSSSLADEPYYPAGIVPIQALSSQVQGRSARDLSEIDNPVPQELNGLRQSLNDFIARLKETLERERRFTADAAHELRTL</sequence>
<evidence type="ECO:0000256" key="1">
    <source>
        <dbReference type="ARBA" id="ARBA00000085"/>
    </source>
</evidence>
<evidence type="ECO:0000256" key="6">
    <source>
        <dbReference type="ARBA" id="ARBA00022741"/>
    </source>
</evidence>
<evidence type="ECO:0000256" key="4">
    <source>
        <dbReference type="ARBA" id="ARBA00022553"/>
    </source>
</evidence>
<evidence type="ECO:0000313" key="12">
    <source>
        <dbReference type="Proteomes" id="UP000320231"/>
    </source>
</evidence>
<evidence type="ECO:0000256" key="3">
    <source>
        <dbReference type="ARBA" id="ARBA00012438"/>
    </source>
</evidence>
<dbReference type="GO" id="GO:0005524">
    <property type="term" value="F:ATP binding"/>
    <property type="evidence" value="ECO:0007669"/>
    <property type="project" value="UniProtKB-KW"/>
</dbReference>
<dbReference type="Gene3D" id="1.10.287.130">
    <property type="match status" value="1"/>
</dbReference>
<evidence type="ECO:0000256" key="9">
    <source>
        <dbReference type="ARBA" id="ARBA00023012"/>
    </source>
</evidence>
<comment type="catalytic activity">
    <reaction evidence="1">
        <text>ATP + protein L-histidine = ADP + protein N-phospho-L-histidine.</text>
        <dbReference type="EC" id="2.7.13.3"/>
    </reaction>
</comment>
<keyword evidence="6" id="KW-0547">Nucleotide-binding</keyword>
<feature type="domain" description="HAMP" evidence="10">
    <location>
        <begin position="54"/>
        <end position="100"/>
    </location>
</feature>
<dbReference type="InterPro" id="IPR036097">
    <property type="entry name" value="HisK_dim/P_sf"/>
</dbReference>
<dbReference type="SUPFAM" id="SSF47384">
    <property type="entry name" value="Homodimeric domain of signal transducing histidine kinase"/>
    <property type="match status" value="1"/>
</dbReference>
<keyword evidence="8" id="KW-0067">ATP-binding</keyword>
<dbReference type="KEGG" id="hsr:HSBAA_PA_0590"/>
<keyword evidence="11" id="KW-0614">Plasmid</keyword>
<organism evidence="11 12">
    <name type="scientific">Vreelandella sulfidaeris</name>
    <dbReference type="NCBI Taxonomy" id="115553"/>
    <lineage>
        <taxon>Bacteria</taxon>
        <taxon>Pseudomonadati</taxon>
        <taxon>Pseudomonadota</taxon>
        <taxon>Gammaproteobacteria</taxon>
        <taxon>Oceanospirillales</taxon>
        <taxon>Halomonadaceae</taxon>
        <taxon>Vreelandella</taxon>
    </lineage>
</organism>
<reference evidence="11 12" key="1">
    <citation type="journal article" date="2019" name="Microbiol. Resour. Announc.">
        <title>Complete Genome Sequence of Halomonas sulfidaeris Strain Esulfide1 Isolated from a Metal Sulfide Rock at a Depth of 2,200 Meters, Obtained Using Nanopore Sequencing.</title>
        <authorList>
            <person name="Saito M."/>
            <person name="Nishigata A."/>
            <person name="Galipon J."/>
            <person name="Arakawa K."/>
        </authorList>
    </citation>
    <scope>NUCLEOTIDE SEQUENCE [LARGE SCALE GENOMIC DNA]</scope>
    <source>
        <strain evidence="11 12">ATCC BAA-803</strain>
        <plasmid evidence="12">pbaa-803-a dna</plasmid>
    </source>
</reference>
<dbReference type="EC" id="2.7.13.3" evidence="3"/>
<accession>A0A455UGQ6</accession>
<protein>
    <recommendedName>
        <fullName evidence="3">histidine kinase</fullName>
        <ecNumber evidence="3">2.7.13.3</ecNumber>
    </recommendedName>
</protein>
<evidence type="ECO:0000313" key="11">
    <source>
        <dbReference type="EMBL" id="BBI65456.1"/>
    </source>
</evidence>
<name>A0A455UGQ6_9GAMM</name>
<evidence type="ECO:0000256" key="2">
    <source>
        <dbReference type="ARBA" id="ARBA00004141"/>
    </source>
</evidence>
<evidence type="ECO:0000259" key="10">
    <source>
        <dbReference type="PROSITE" id="PS50885"/>
    </source>
</evidence>